<keyword evidence="1" id="KW-0732">Signal</keyword>
<evidence type="ECO:0000313" key="3">
    <source>
        <dbReference type="Proteomes" id="UP000275012"/>
    </source>
</evidence>
<feature type="chain" id="PRO_5018120812" evidence="1">
    <location>
        <begin position="18"/>
        <end position="188"/>
    </location>
</feature>
<evidence type="ECO:0000313" key="2">
    <source>
        <dbReference type="EMBL" id="RMH89533.1"/>
    </source>
</evidence>
<dbReference type="EMBL" id="RFLY01000015">
    <property type="protein sequence ID" value="RMH89533.1"/>
    <property type="molecule type" value="Genomic_DNA"/>
</dbReference>
<keyword evidence="3" id="KW-1185">Reference proteome</keyword>
<dbReference type="AlphaFoldDB" id="A0A3M2HNQ3"/>
<feature type="signal peptide" evidence="1">
    <location>
        <begin position="1"/>
        <end position="17"/>
    </location>
</feature>
<organism evidence="2 3">
    <name type="scientific">Solilutibacter pythonis</name>
    <dbReference type="NCBI Taxonomy" id="2483112"/>
    <lineage>
        <taxon>Bacteria</taxon>
        <taxon>Pseudomonadati</taxon>
        <taxon>Pseudomonadota</taxon>
        <taxon>Gammaproteobacteria</taxon>
        <taxon>Lysobacterales</taxon>
        <taxon>Lysobacteraceae</taxon>
        <taxon>Solilutibacter</taxon>
    </lineage>
</organism>
<proteinExistence type="predicted"/>
<comment type="caution">
    <text evidence="2">The sequence shown here is derived from an EMBL/GenBank/DDBJ whole genome shotgun (WGS) entry which is preliminary data.</text>
</comment>
<dbReference type="Proteomes" id="UP000275012">
    <property type="component" value="Unassembled WGS sequence"/>
</dbReference>
<name>A0A3M2HNQ3_9GAMM</name>
<sequence length="188" mass="21050">MLLMCAILALVPGVALSGPPPIAAAGQARSAEVLSFDGVRYLHRWSKNGHNEYTPADQPDLRRWRQMLTLIEKPGMNPRQMAQWAQATASGFEERGILFGKDQPVAGEYRLLGVLRDSGVVEVNYARFMQANGGAMLLMVQRRFYDDERREMADWVRDNTPRISRRLLDWGPLPKAAALAALPQSESE</sequence>
<reference evidence="2 3" key="1">
    <citation type="submission" date="2018-10" db="EMBL/GenBank/DDBJ databases">
        <title>Proposal of Lysobacter pythonis sp. nov. isolated from royal pythons (Python regius).</title>
        <authorList>
            <person name="Hans-Juergen B."/>
            <person name="Huptas C."/>
            <person name="Sandra B."/>
            <person name="Igor L."/>
            <person name="Joachim S."/>
            <person name="Siegfried S."/>
            <person name="Mareike W."/>
            <person name="Peter K."/>
        </authorList>
    </citation>
    <scope>NUCLEOTIDE SEQUENCE [LARGE SCALE GENOMIC DNA]</scope>
    <source>
        <strain evidence="2 3">4284/11</strain>
    </source>
</reference>
<gene>
    <name evidence="2" type="ORF">EBB59_10610</name>
</gene>
<accession>A0A3M2HNQ3</accession>
<evidence type="ECO:0000256" key="1">
    <source>
        <dbReference type="SAM" id="SignalP"/>
    </source>
</evidence>
<protein>
    <submittedName>
        <fullName evidence="2">Uncharacterized protein</fullName>
    </submittedName>
</protein>